<feature type="compositionally biased region" description="Basic and acidic residues" evidence="6">
    <location>
        <begin position="736"/>
        <end position="752"/>
    </location>
</feature>
<sequence length="790" mass="90215">MEMGAAASPALPQPGVSAWTEHKHQDGRIFWYNANEKRSMWEKPTELKTPRERAMEGTPWKAYKSGDRTYYVHSETKQSSWTLPQELQDLFKDLPEDPAPQSPSVAVGSPAPAHVVGMFPSVSQTEAKPSGSPGAPPTGLANGLPNRPVYSGPPPGFPGGTPVASVSGPQPVTAGAVPSSLPIRPVVDASAPTPSATRADAPLFEDANQAEDAFISLLRQKGVTSEWTWEQTMRTIVTEPLYKALKSLSERKAAFNKYIEMLRAKEREEQTIRRGKAAEAWKKLFAGKFKSHNSFETARKWFGNTQEWALSKDEAEARVVFESIIHEMRDAEQTAAREIRHRNMDMLMSLFKNFEMDVMTRWRDAQRTILESEEYTQDARLQEMDVADMITVFEEHMRVVEKGEQERREQVDDEKRRTERKRRTACKELMQELKDDGTINANSKWSDVYPLIKEDDRFIAILGQPGSTPLDYFYDIIDELDTRLSEHIRRIEKGFRGVSFEIKEGISREEFDAKVEDVGGYGDASEQERTLIFEDIRGEAIRRAQEERKRSERIQRHQAEDLRYAMKRVDPPLSERLELSFDQLQVLPEVTSLREWKDCHDDETRKMAWQHFVVRTKERQAEKALRDRNRGEHGRERERDRSHRAGEEGSADRRELRRSRHDYDAENDGGAAHDGGADCSRERKREKREVELDYSEPLPDDRERERDRDRKRSERRSGRRAGAEEQQAERGGSGGDGDKELTSRSPVEEARRVTSRKKRAATGGASVSAGSSSKRPRTADEEVDKEEGEV</sequence>
<feature type="compositionally biased region" description="Acidic residues" evidence="6">
    <location>
        <begin position="781"/>
        <end position="790"/>
    </location>
</feature>
<dbReference type="InterPro" id="IPR036020">
    <property type="entry name" value="WW_dom_sf"/>
</dbReference>
<name>A0A066VFK3_TILAU</name>
<dbReference type="EMBL" id="JMSN01000090">
    <property type="protein sequence ID" value="KDN40517.1"/>
    <property type="molecule type" value="Genomic_DNA"/>
</dbReference>
<protein>
    <recommendedName>
        <fullName evidence="11">Formin binding protein</fullName>
    </recommendedName>
</protein>
<evidence type="ECO:0000256" key="1">
    <source>
        <dbReference type="ARBA" id="ARBA00004123"/>
    </source>
</evidence>
<dbReference type="GeneID" id="25262991"/>
<dbReference type="GO" id="GO:0005685">
    <property type="term" value="C:U1 snRNP"/>
    <property type="evidence" value="ECO:0007669"/>
    <property type="project" value="TreeGrafter"/>
</dbReference>
<dbReference type="AlphaFoldDB" id="A0A066VFK3"/>
<organism evidence="9 10">
    <name type="scientific">Tilletiaria anomala (strain ATCC 24038 / CBS 436.72 / UBC 951)</name>
    <dbReference type="NCBI Taxonomy" id="1037660"/>
    <lineage>
        <taxon>Eukaryota</taxon>
        <taxon>Fungi</taxon>
        <taxon>Dikarya</taxon>
        <taxon>Basidiomycota</taxon>
        <taxon>Ustilaginomycotina</taxon>
        <taxon>Exobasidiomycetes</taxon>
        <taxon>Georgefischeriales</taxon>
        <taxon>Tilletiariaceae</taxon>
        <taxon>Tilletiaria</taxon>
    </lineage>
</organism>
<feature type="compositionally biased region" description="Basic and acidic residues" evidence="6">
    <location>
        <begin position="675"/>
        <end position="691"/>
    </location>
</feature>
<comment type="subcellular location">
    <subcellularLocation>
        <location evidence="1">Nucleus</location>
    </subcellularLocation>
</comment>
<evidence type="ECO:0000256" key="2">
    <source>
        <dbReference type="ARBA" id="ARBA00022664"/>
    </source>
</evidence>
<evidence type="ECO:0000259" key="8">
    <source>
        <dbReference type="PROSITE" id="PS51676"/>
    </source>
</evidence>
<feature type="compositionally biased region" description="Low complexity" evidence="6">
    <location>
        <begin position="761"/>
        <end position="773"/>
    </location>
</feature>
<feature type="compositionally biased region" description="Basic and acidic residues" evidence="6">
    <location>
        <begin position="620"/>
        <end position="655"/>
    </location>
</feature>
<feature type="compositionally biased region" description="Basic and acidic residues" evidence="6">
    <location>
        <begin position="699"/>
        <end position="716"/>
    </location>
</feature>
<feature type="region of interest" description="Disordered" evidence="6">
    <location>
        <begin position="620"/>
        <end position="790"/>
    </location>
</feature>
<dbReference type="InterPro" id="IPR002713">
    <property type="entry name" value="FF_domain"/>
</dbReference>
<evidence type="ECO:0008006" key="11">
    <source>
        <dbReference type="Google" id="ProtNLM"/>
    </source>
</evidence>
<feature type="domain" description="WW" evidence="7">
    <location>
        <begin position="13"/>
        <end position="46"/>
    </location>
</feature>
<keyword evidence="2" id="KW-0507">mRNA processing</keyword>
<dbReference type="InterPro" id="IPR001202">
    <property type="entry name" value="WW_dom"/>
</dbReference>
<gene>
    <name evidence="9" type="ORF">K437DRAFT_238815</name>
</gene>
<dbReference type="GO" id="GO:0003723">
    <property type="term" value="F:RNA binding"/>
    <property type="evidence" value="ECO:0007669"/>
    <property type="project" value="TreeGrafter"/>
</dbReference>
<dbReference type="FunFam" id="1.10.10.440:FF:000013">
    <property type="entry name" value="pre-mRNA-processing protein 40A isoform X1"/>
    <property type="match status" value="1"/>
</dbReference>
<accession>A0A066VFK3</accession>
<dbReference type="PROSITE" id="PS01159">
    <property type="entry name" value="WW_DOMAIN_1"/>
    <property type="match status" value="1"/>
</dbReference>
<dbReference type="SUPFAM" id="SSF81698">
    <property type="entry name" value="FF domain"/>
    <property type="match status" value="3"/>
</dbReference>
<dbReference type="Pfam" id="PF01846">
    <property type="entry name" value="FF"/>
    <property type="match status" value="2"/>
</dbReference>
<dbReference type="OMA" id="RDEIFQD"/>
<dbReference type="SMART" id="SM00441">
    <property type="entry name" value="FF"/>
    <property type="match status" value="4"/>
</dbReference>
<dbReference type="SMART" id="SM00456">
    <property type="entry name" value="WW"/>
    <property type="match status" value="2"/>
</dbReference>
<feature type="domain" description="FF" evidence="8">
    <location>
        <begin position="417"/>
        <end position="479"/>
    </location>
</feature>
<dbReference type="GO" id="GO:0045292">
    <property type="term" value="P:mRNA cis splicing, via spliceosome"/>
    <property type="evidence" value="ECO:0007669"/>
    <property type="project" value="InterPro"/>
</dbReference>
<dbReference type="CDD" id="cd00201">
    <property type="entry name" value="WW"/>
    <property type="match status" value="2"/>
</dbReference>
<evidence type="ECO:0000313" key="9">
    <source>
        <dbReference type="EMBL" id="KDN40517.1"/>
    </source>
</evidence>
<evidence type="ECO:0000313" key="10">
    <source>
        <dbReference type="Proteomes" id="UP000027361"/>
    </source>
</evidence>
<evidence type="ECO:0000256" key="3">
    <source>
        <dbReference type="ARBA" id="ARBA00022737"/>
    </source>
</evidence>
<dbReference type="InParanoid" id="A0A066VFK3"/>
<dbReference type="PROSITE" id="PS50020">
    <property type="entry name" value="WW_DOMAIN_2"/>
    <property type="match status" value="2"/>
</dbReference>
<evidence type="ECO:0000256" key="4">
    <source>
        <dbReference type="ARBA" id="ARBA00023187"/>
    </source>
</evidence>
<dbReference type="GO" id="GO:0071004">
    <property type="term" value="C:U2-type prespliceosome"/>
    <property type="evidence" value="ECO:0007669"/>
    <property type="project" value="TreeGrafter"/>
</dbReference>
<keyword evidence="4" id="KW-0508">mRNA splicing</keyword>
<dbReference type="Gene3D" id="1.10.10.440">
    <property type="entry name" value="FF domain"/>
    <property type="match status" value="2"/>
</dbReference>
<dbReference type="OrthoDB" id="187617at2759"/>
<evidence type="ECO:0000259" key="7">
    <source>
        <dbReference type="PROSITE" id="PS50020"/>
    </source>
</evidence>
<feature type="domain" description="WW" evidence="7">
    <location>
        <begin position="58"/>
        <end position="86"/>
    </location>
</feature>
<dbReference type="SUPFAM" id="SSF51045">
    <property type="entry name" value="WW domain"/>
    <property type="match status" value="2"/>
</dbReference>
<dbReference type="PROSITE" id="PS51676">
    <property type="entry name" value="FF"/>
    <property type="match status" value="2"/>
</dbReference>
<dbReference type="Gene3D" id="2.20.70.10">
    <property type="match status" value="2"/>
</dbReference>
<keyword evidence="10" id="KW-1185">Reference proteome</keyword>
<dbReference type="HOGENOM" id="CLU_005825_1_1_1"/>
<dbReference type="STRING" id="1037660.A0A066VFK3"/>
<proteinExistence type="predicted"/>
<dbReference type="InterPro" id="IPR039726">
    <property type="entry name" value="Prp40-like"/>
</dbReference>
<dbReference type="Proteomes" id="UP000027361">
    <property type="component" value="Unassembled WGS sequence"/>
</dbReference>
<feature type="region of interest" description="Disordered" evidence="6">
    <location>
        <begin position="123"/>
        <end position="179"/>
    </location>
</feature>
<feature type="domain" description="FF" evidence="8">
    <location>
        <begin position="206"/>
        <end position="261"/>
    </location>
</feature>
<comment type="caution">
    <text evidence="9">The sequence shown here is derived from an EMBL/GenBank/DDBJ whole genome shotgun (WGS) entry which is preliminary data.</text>
</comment>
<reference evidence="9 10" key="1">
    <citation type="submission" date="2014-05" db="EMBL/GenBank/DDBJ databases">
        <title>Draft genome sequence of a rare smut relative, Tilletiaria anomala UBC 951.</title>
        <authorList>
            <consortium name="DOE Joint Genome Institute"/>
            <person name="Toome M."/>
            <person name="Kuo A."/>
            <person name="Henrissat B."/>
            <person name="Lipzen A."/>
            <person name="Tritt A."/>
            <person name="Yoshinaga Y."/>
            <person name="Zane M."/>
            <person name="Barry K."/>
            <person name="Grigoriev I.V."/>
            <person name="Spatafora J.W."/>
            <person name="Aimea M.C."/>
        </authorList>
    </citation>
    <scope>NUCLEOTIDE SEQUENCE [LARGE SCALE GENOMIC DNA]</scope>
    <source>
        <strain evidence="9 10">UBC 951</strain>
    </source>
</reference>
<dbReference type="InterPro" id="IPR036517">
    <property type="entry name" value="FF_domain_sf"/>
</dbReference>
<dbReference type="PANTHER" id="PTHR11864">
    <property type="entry name" value="PRE-MRNA-PROCESSING PROTEIN PRP40"/>
    <property type="match status" value="1"/>
</dbReference>
<dbReference type="PANTHER" id="PTHR11864:SF0">
    <property type="entry name" value="PRP40 PRE-MRNA PROCESSING FACTOR 40 HOMOLOG A (YEAST)"/>
    <property type="match status" value="1"/>
</dbReference>
<dbReference type="RefSeq" id="XP_013241415.1">
    <property type="nucleotide sequence ID" value="XM_013385961.1"/>
</dbReference>
<evidence type="ECO:0000256" key="6">
    <source>
        <dbReference type="SAM" id="MobiDB-lite"/>
    </source>
</evidence>
<keyword evidence="5" id="KW-0539">Nucleus</keyword>
<keyword evidence="3" id="KW-0677">Repeat</keyword>
<dbReference type="FunCoup" id="A0A066VFK3">
    <property type="interactions" value="680"/>
</dbReference>
<evidence type="ECO:0000256" key="5">
    <source>
        <dbReference type="ARBA" id="ARBA00023242"/>
    </source>
</evidence>